<evidence type="ECO:0000256" key="2">
    <source>
        <dbReference type="ARBA" id="ARBA00006275"/>
    </source>
</evidence>
<dbReference type="Pfam" id="PF07980">
    <property type="entry name" value="SusD_RagB"/>
    <property type="match status" value="1"/>
</dbReference>
<feature type="domain" description="SusD-like N-terminal" evidence="7">
    <location>
        <begin position="23"/>
        <end position="231"/>
    </location>
</feature>
<accession>A0ABY6D491</accession>
<protein>
    <submittedName>
        <fullName evidence="8">RagB/SusD family nutrient uptake outer membrane protein</fullName>
    </submittedName>
</protein>
<comment type="similarity">
    <text evidence="2">Belongs to the SusD family.</text>
</comment>
<evidence type="ECO:0000313" key="9">
    <source>
        <dbReference type="Proteomes" id="UP001062165"/>
    </source>
</evidence>
<organism evidence="8 9">
    <name type="scientific">Reichenbachiella carrageenanivorans</name>
    <dbReference type="NCBI Taxonomy" id="2979869"/>
    <lineage>
        <taxon>Bacteria</taxon>
        <taxon>Pseudomonadati</taxon>
        <taxon>Bacteroidota</taxon>
        <taxon>Cytophagia</taxon>
        <taxon>Cytophagales</taxon>
        <taxon>Reichenbachiellaceae</taxon>
        <taxon>Reichenbachiella</taxon>
    </lineage>
</organism>
<evidence type="ECO:0000259" key="6">
    <source>
        <dbReference type="Pfam" id="PF07980"/>
    </source>
</evidence>
<dbReference type="InterPro" id="IPR012944">
    <property type="entry name" value="SusD_RagB_dom"/>
</dbReference>
<gene>
    <name evidence="8" type="ORF">N7E81_07605</name>
</gene>
<evidence type="ECO:0000256" key="1">
    <source>
        <dbReference type="ARBA" id="ARBA00004442"/>
    </source>
</evidence>
<keyword evidence="4" id="KW-0472">Membrane</keyword>
<dbReference type="Pfam" id="PF14322">
    <property type="entry name" value="SusD-like_3"/>
    <property type="match status" value="1"/>
</dbReference>
<dbReference type="Proteomes" id="UP001062165">
    <property type="component" value="Chromosome"/>
</dbReference>
<dbReference type="SUPFAM" id="SSF48452">
    <property type="entry name" value="TPR-like"/>
    <property type="match status" value="1"/>
</dbReference>
<name>A0ABY6D491_9BACT</name>
<comment type="subcellular location">
    <subcellularLocation>
        <location evidence="1">Cell outer membrane</location>
    </subcellularLocation>
</comment>
<keyword evidence="9" id="KW-1185">Reference proteome</keyword>
<keyword evidence="5" id="KW-0998">Cell outer membrane</keyword>
<evidence type="ECO:0000313" key="8">
    <source>
        <dbReference type="EMBL" id="UXX80962.1"/>
    </source>
</evidence>
<dbReference type="InterPro" id="IPR033985">
    <property type="entry name" value="SusD-like_N"/>
</dbReference>
<evidence type="ECO:0000256" key="5">
    <source>
        <dbReference type="ARBA" id="ARBA00023237"/>
    </source>
</evidence>
<evidence type="ECO:0000256" key="4">
    <source>
        <dbReference type="ARBA" id="ARBA00023136"/>
    </source>
</evidence>
<sequence>MKNKILIILFLGVIGYTISGCDDFLEVEAPHLSDDNALKEDPTKVLGLVYAAYKGVLNDYYTGGNQAIAHVNNDINFHNGTSAQVVSEFNYNPSFPVFNNMWSAEYAVISSCNIAIKFIDELIEDEKLKESLIAESKALRGYSYFNLYRLFGTVPLSLKAVTDIDSPEAQEELRRRRATLDEFDDYFVTELTEAIAGLPESGPLSSDEDNPYILGRFTKDAARFVLAKYYLYRGSEMQKNGEDAIGFFQKTIDIGNEILGTDPANPPRYRLMDWYPSVFHLEWERENTEWLMRVRQESGPDLSIDPRNAAGVPQVWQVGLDGGGFATFQSTRWGYNMFEFGDSTRRRWLNCRIDPKGGKNYKGEDLSLRSADWPQYYRSHPKLDTGDSTSLANFTYLANPAGNDAHRIKMAKFRMFPVIGEAEGNWIQYFPDDDRYMFRLAEVYLMVAEAMNEVNGNPSAVNSSSGWNAFDYVNIIRKRARNHSPNDFYDEFSYDHNALEVAAAVIDWSPGNYGNNEYISSKAEFAPAYTSRLRVDKIGEEYGYGSDYEAFRWEILWERARELTGEDICRLGDLRRRGILVEAMSHANHEGGFWLPNKAQHPGAGLADENEYLFPIPSAQLQANPGLVQNPGY</sequence>
<dbReference type="PROSITE" id="PS51257">
    <property type="entry name" value="PROKAR_LIPOPROTEIN"/>
    <property type="match status" value="1"/>
</dbReference>
<keyword evidence="3" id="KW-0732">Signal</keyword>
<reference evidence="8" key="1">
    <citation type="submission" date="2022-10" db="EMBL/GenBank/DDBJ databases">
        <title>Comparative genomics and taxonomic characterization of three novel marine species of genus Reichenbachiella exhibiting antioxidant and polysaccharide degradation activities.</title>
        <authorList>
            <person name="Muhammad N."/>
            <person name="Lee Y.-J."/>
            <person name="Ko J."/>
            <person name="Kim S.-G."/>
        </authorList>
    </citation>
    <scope>NUCLEOTIDE SEQUENCE</scope>
    <source>
        <strain evidence="8">Wsw4-B4</strain>
    </source>
</reference>
<dbReference type="InterPro" id="IPR011990">
    <property type="entry name" value="TPR-like_helical_dom_sf"/>
</dbReference>
<feature type="domain" description="RagB/SusD" evidence="6">
    <location>
        <begin position="393"/>
        <end position="633"/>
    </location>
</feature>
<evidence type="ECO:0000259" key="7">
    <source>
        <dbReference type="Pfam" id="PF14322"/>
    </source>
</evidence>
<dbReference type="EMBL" id="CP106735">
    <property type="protein sequence ID" value="UXX80962.1"/>
    <property type="molecule type" value="Genomic_DNA"/>
</dbReference>
<evidence type="ECO:0000256" key="3">
    <source>
        <dbReference type="ARBA" id="ARBA00022729"/>
    </source>
</evidence>
<dbReference type="Gene3D" id="1.25.40.390">
    <property type="match status" value="1"/>
</dbReference>
<proteinExistence type="inferred from homology"/>
<dbReference type="RefSeq" id="WP_263052691.1">
    <property type="nucleotide sequence ID" value="NZ_CP106735.1"/>
</dbReference>